<evidence type="ECO:0000313" key="5">
    <source>
        <dbReference type="Proteomes" id="UP001569175"/>
    </source>
</evidence>
<reference evidence="3" key="1">
    <citation type="submission" date="2016-06" db="EMBL/GenBank/DDBJ databases">
        <authorList>
            <person name="Kjaerup R.B."/>
            <person name="Dalgaard T.S."/>
            <person name="Juul-Madsen H.R."/>
        </authorList>
    </citation>
    <scope>NUCLEOTIDE SEQUENCE [LARGE SCALE GENOMIC DNA]</scope>
    <source>
        <strain evidence="3">CECT 7223</strain>
    </source>
</reference>
<feature type="transmembrane region" description="Helical" evidence="1">
    <location>
        <begin position="251"/>
        <end position="272"/>
    </location>
</feature>
<feature type="transmembrane region" description="Helical" evidence="1">
    <location>
        <begin position="99"/>
        <end position="121"/>
    </location>
</feature>
<feature type="transmembrane region" description="Helical" evidence="1">
    <location>
        <begin position="170"/>
        <end position="190"/>
    </location>
</feature>
<reference evidence="2 5" key="3">
    <citation type="submission" date="2024-06" db="EMBL/GenBank/DDBJ databases">
        <authorList>
            <person name="Steensen K."/>
            <person name="Seneca J."/>
            <person name="Bartlau N."/>
            <person name="Yu A.X."/>
            <person name="Polz M.F."/>
        </authorList>
    </citation>
    <scope>NUCLEOTIDE SEQUENCE [LARGE SCALE GENOMIC DNA]</scope>
    <source>
        <strain evidence="2 5">1F9</strain>
    </source>
</reference>
<evidence type="ECO:0000313" key="3">
    <source>
        <dbReference type="EMBL" id="SBS67190.1"/>
    </source>
</evidence>
<feature type="transmembrane region" description="Helical" evidence="1">
    <location>
        <begin position="7"/>
        <end position="26"/>
    </location>
</feature>
<gene>
    <name evidence="2" type="ORF">ACED57_20165</name>
    <name evidence="3" type="ORF">VAT7223_03563</name>
</gene>
<keyword evidence="1" id="KW-0472">Membrane</keyword>
<proteinExistence type="predicted"/>
<evidence type="ECO:0000256" key="1">
    <source>
        <dbReference type="SAM" id="Phobius"/>
    </source>
</evidence>
<evidence type="ECO:0000313" key="2">
    <source>
        <dbReference type="EMBL" id="MEZ8055441.1"/>
    </source>
</evidence>
<organism evidence="3 4">
    <name type="scientific">Vibrio atlanticus</name>
    <dbReference type="NCBI Taxonomy" id="693153"/>
    <lineage>
        <taxon>Bacteria</taxon>
        <taxon>Pseudomonadati</taxon>
        <taxon>Pseudomonadota</taxon>
        <taxon>Gammaproteobacteria</taxon>
        <taxon>Vibrionales</taxon>
        <taxon>Vibrionaceae</taxon>
        <taxon>Vibrio</taxon>
    </lineage>
</organism>
<sequence length="282" mass="32532">MKPRAPLFLLAITIIYIVYSFLRGYTDLHISSVFTPLILFPFAILHGSVYCGIKKMSCFFLLVFVVSVFYESVSISSGFPFGHYYYSDRLGIKIFDVPLAIMPTYFSLGYVSWFISTILLNQFDKPIQTKSKAIIISLTASFVMVSWDVVMDPVNSLIKSLWVWTDRGVYFGVPLSNFFGWFLCVFTFYLPFSLWCYNDKVHLKQIPPHGYLYLPSIIYVTIMSKYILCFLFKDNLDVATLHGEIFSSKDIYGSVMLIGIFTMLPIGIQSIYKIYRHRSHSL</sequence>
<evidence type="ECO:0000313" key="4">
    <source>
        <dbReference type="Proteomes" id="UP000092876"/>
    </source>
</evidence>
<dbReference type="EMBL" id="JBGOOL010000076">
    <property type="protein sequence ID" value="MEZ8055441.1"/>
    <property type="molecule type" value="Genomic_DNA"/>
</dbReference>
<keyword evidence="1" id="KW-1133">Transmembrane helix</keyword>
<dbReference type="PANTHER" id="PTHR39419">
    <property type="entry name" value="SLL0814 PROTEIN"/>
    <property type="match status" value="1"/>
</dbReference>
<name>A0A1C3J0J2_9VIBR</name>
<feature type="transmembrane region" description="Helical" evidence="1">
    <location>
        <begin position="58"/>
        <end position="79"/>
    </location>
</feature>
<dbReference type="Pfam" id="PF04240">
    <property type="entry name" value="Caroten_synth"/>
    <property type="match status" value="1"/>
</dbReference>
<protein>
    <submittedName>
        <fullName evidence="2">Carotenoid biosynthesis protein</fullName>
    </submittedName>
</protein>
<dbReference type="Proteomes" id="UP001569175">
    <property type="component" value="Unassembled WGS sequence"/>
</dbReference>
<feature type="transmembrane region" description="Helical" evidence="1">
    <location>
        <begin position="211"/>
        <end position="231"/>
    </location>
</feature>
<keyword evidence="1" id="KW-0812">Transmembrane</keyword>
<dbReference type="RefSeq" id="WP_017104230.1">
    <property type="nucleotide sequence ID" value="NZ_JBFRME010000138.1"/>
</dbReference>
<dbReference type="InterPro" id="IPR007354">
    <property type="entry name" value="CruF-like"/>
</dbReference>
<dbReference type="Proteomes" id="UP000092876">
    <property type="component" value="Unassembled WGS sequence"/>
</dbReference>
<feature type="transmembrane region" description="Helical" evidence="1">
    <location>
        <begin position="133"/>
        <end position="150"/>
    </location>
</feature>
<feature type="transmembrane region" description="Helical" evidence="1">
    <location>
        <begin position="32"/>
        <end position="51"/>
    </location>
</feature>
<reference evidence="4" key="2">
    <citation type="submission" date="2016-06" db="EMBL/GenBank/DDBJ databases">
        <authorList>
            <person name="Rodrigo-Torres Lidia"/>
            <person name="Arahal R.David."/>
        </authorList>
    </citation>
    <scope>NUCLEOTIDE SEQUENCE [LARGE SCALE GENOMIC DNA]</scope>
    <source>
        <strain evidence="4">CECT 7223</strain>
    </source>
</reference>
<dbReference type="PANTHER" id="PTHR39419:SF1">
    <property type="entry name" value="SLL0814 PROTEIN"/>
    <property type="match status" value="1"/>
</dbReference>
<keyword evidence="5" id="KW-1185">Reference proteome</keyword>
<accession>A0A1C3J0J2</accession>
<dbReference type="EMBL" id="FLQP01000061">
    <property type="protein sequence ID" value="SBS67190.1"/>
    <property type="molecule type" value="Genomic_DNA"/>
</dbReference>
<dbReference type="AlphaFoldDB" id="A0A1C3J0J2"/>